<evidence type="ECO:0000256" key="2">
    <source>
        <dbReference type="SAM" id="MobiDB-lite"/>
    </source>
</evidence>
<dbReference type="AlphaFoldDB" id="A0A6H1TV35"/>
<dbReference type="InterPro" id="IPR042185">
    <property type="entry name" value="Serpin_sf_2"/>
</dbReference>
<evidence type="ECO:0000313" key="5">
    <source>
        <dbReference type="Proteomes" id="UP000500857"/>
    </source>
</evidence>
<name>A0A6H1TV35_9CYAN</name>
<dbReference type="PANTHER" id="PTHR11461:SF211">
    <property type="entry name" value="GH10112P-RELATED"/>
    <property type="match status" value="1"/>
</dbReference>
<dbReference type="KEGG" id="oxy:HCG48_03795"/>
<protein>
    <submittedName>
        <fullName evidence="4">Serpin family protein</fullName>
    </submittedName>
</protein>
<dbReference type="CDD" id="cd19588">
    <property type="entry name" value="serpin_miropin-like"/>
    <property type="match status" value="1"/>
</dbReference>
<dbReference type="Pfam" id="PF00079">
    <property type="entry name" value="Serpin"/>
    <property type="match status" value="1"/>
</dbReference>
<evidence type="ECO:0000256" key="1">
    <source>
        <dbReference type="RuleBase" id="RU000411"/>
    </source>
</evidence>
<keyword evidence="5" id="KW-1185">Reference proteome</keyword>
<dbReference type="Proteomes" id="UP000500857">
    <property type="component" value="Chromosome"/>
</dbReference>
<comment type="similarity">
    <text evidence="1">Belongs to the serpin family.</text>
</comment>
<reference evidence="4 5" key="1">
    <citation type="submission" date="2020-04" db="EMBL/GenBank/DDBJ databases">
        <authorList>
            <person name="Basu S."/>
            <person name="Maruthanayagam V."/>
            <person name="Chakraborty S."/>
            <person name="Pramanik A."/>
            <person name="Mukherjee J."/>
            <person name="Brink B."/>
        </authorList>
    </citation>
    <scope>NUCLEOTIDE SEQUENCE [LARGE SCALE GENOMIC DNA]</scope>
    <source>
        <strain evidence="4 5">AP17</strain>
    </source>
</reference>
<dbReference type="GO" id="GO:0005615">
    <property type="term" value="C:extracellular space"/>
    <property type="evidence" value="ECO:0007669"/>
    <property type="project" value="InterPro"/>
</dbReference>
<evidence type="ECO:0000313" key="4">
    <source>
        <dbReference type="EMBL" id="QIZ69810.1"/>
    </source>
</evidence>
<feature type="domain" description="Serpin" evidence="3">
    <location>
        <begin position="67"/>
        <end position="424"/>
    </location>
</feature>
<dbReference type="FunFam" id="3.30.497.10:FF:000001">
    <property type="entry name" value="Serine protease inhibitor"/>
    <property type="match status" value="1"/>
</dbReference>
<dbReference type="RefSeq" id="WP_168567967.1">
    <property type="nucleotide sequence ID" value="NZ_CP051167.1"/>
</dbReference>
<evidence type="ECO:0000259" key="3">
    <source>
        <dbReference type="SMART" id="SM00093"/>
    </source>
</evidence>
<dbReference type="SUPFAM" id="SSF56574">
    <property type="entry name" value="Serpins"/>
    <property type="match status" value="1"/>
</dbReference>
<accession>A0A6H1TV35</accession>
<dbReference type="Gene3D" id="3.30.497.10">
    <property type="entry name" value="Antithrombin, subunit I, domain 2"/>
    <property type="match status" value="1"/>
</dbReference>
<dbReference type="InterPro" id="IPR023795">
    <property type="entry name" value="Serpin_CS"/>
</dbReference>
<dbReference type="InterPro" id="IPR042178">
    <property type="entry name" value="Serpin_sf_1"/>
</dbReference>
<sequence>MNSYFLRSLQAILFLFLSLSLLGLTACSPTPTDSAPTPSQGSPNPRPTSTPKRVHPEFVNAQLDFSLKLFSQIYAGQKERNIFISPSSIFLALSMTYNGASGDTQTAIADTLGFGEMDLERVNQENLNFQNSLENADDRVTLNIANSLWLNQNLQFLPDFVQRVGESYQAKIERVNFSNTAVTRQINNWVKMQTNGKIDSIVDRLDPDTLILLVNALYFKGEWSEPFPEEETTEAPFTLLNNEKKQIPLMSQSGDYRYLETEQFQAVNLPYGKGRFSMYVFLPKKEVSLTQFYESLTVEDWKEWIPELRSRPGTVKLPRFKLEYDLALNETLKALGMEIAFDRDRADFSNLADLETAYIDRVQHKTFVEVNEEGTEAAATTSVGVTTASAPMNPFEMTVDRPFFCVIRDNQTGMILFMGSIVDPS</sequence>
<dbReference type="SMART" id="SM00093">
    <property type="entry name" value="SERPIN"/>
    <property type="match status" value="1"/>
</dbReference>
<dbReference type="InterPro" id="IPR000215">
    <property type="entry name" value="Serpin_fam"/>
</dbReference>
<dbReference type="EMBL" id="CP051167">
    <property type="protein sequence ID" value="QIZ69810.1"/>
    <property type="molecule type" value="Genomic_DNA"/>
</dbReference>
<feature type="compositionally biased region" description="Low complexity" evidence="2">
    <location>
        <begin position="30"/>
        <end position="39"/>
    </location>
</feature>
<gene>
    <name evidence="4" type="ORF">HCG48_03795</name>
</gene>
<feature type="compositionally biased region" description="Polar residues" evidence="2">
    <location>
        <begin position="40"/>
        <end position="51"/>
    </location>
</feature>
<organism evidence="4 5">
    <name type="scientific">Oxynema aestuarii AP17</name>
    <dbReference type="NCBI Taxonomy" id="2064643"/>
    <lineage>
        <taxon>Bacteria</taxon>
        <taxon>Bacillati</taxon>
        <taxon>Cyanobacteriota</taxon>
        <taxon>Cyanophyceae</taxon>
        <taxon>Oscillatoriophycideae</taxon>
        <taxon>Oscillatoriales</taxon>
        <taxon>Oscillatoriaceae</taxon>
        <taxon>Oxynema</taxon>
        <taxon>Oxynema aestuarii</taxon>
    </lineage>
</organism>
<dbReference type="PROSITE" id="PS51257">
    <property type="entry name" value="PROKAR_LIPOPROTEIN"/>
    <property type="match status" value="1"/>
</dbReference>
<dbReference type="GO" id="GO:0004867">
    <property type="term" value="F:serine-type endopeptidase inhibitor activity"/>
    <property type="evidence" value="ECO:0007669"/>
    <property type="project" value="InterPro"/>
</dbReference>
<dbReference type="PROSITE" id="PS00284">
    <property type="entry name" value="SERPIN"/>
    <property type="match status" value="1"/>
</dbReference>
<dbReference type="InterPro" id="IPR023796">
    <property type="entry name" value="Serpin_dom"/>
</dbReference>
<dbReference type="Gene3D" id="2.30.39.10">
    <property type="entry name" value="Alpha-1-antitrypsin, domain 1"/>
    <property type="match status" value="1"/>
</dbReference>
<feature type="region of interest" description="Disordered" evidence="2">
    <location>
        <begin position="30"/>
        <end position="53"/>
    </location>
</feature>
<proteinExistence type="inferred from homology"/>
<dbReference type="InterPro" id="IPR036186">
    <property type="entry name" value="Serpin_sf"/>
</dbReference>
<dbReference type="PANTHER" id="PTHR11461">
    <property type="entry name" value="SERINE PROTEASE INHIBITOR, SERPIN"/>
    <property type="match status" value="1"/>
</dbReference>